<dbReference type="PANTHER" id="PTHR37716:SF1">
    <property type="entry name" value="OS07G0568900 PROTEIN"/>
    <property type="match status" value="1"/>
</dbReference>
<gene>
    <name evidence="3" type="ORF">HS088_TW23G00198</name>
</gene>
<evidence type="ECO:0000256" key="2">
    <source>
        <dbReference type="SAM" id="Phobius"/>
    </source>
</evidence>
<proteinExistence type="predicted"/>
<evidence type="ECO:0000313" key="3">
    <source>
        <dbReference type="EMBL" id="KAF5725476.1"/>
    </source>
</evidence>
<reference evidence="3 4" key="1">
    <citation type="journal article" date="2020" name="Nat. Commun.">
        <title>Genome of Tripterygium wilfordii and identification of cytochrome P450 involved in triptolide biosynthesis.</title>
        <authorList>
            <person name="Tu L."/>
            <person name="Su P."/>
            <person name="Zhang Z."/>
            <person name="Gao L."/>
            <person name="Wang J."/>
            <person name="Hu T."/>
            <person name="Zhou J."/>
            <person name="Zhang Y."/>
            <person name="Zhao Y."/>
            <person name="Liu Y."/>
            <person name="Song Y."/>
            <person name="Tong Y."/>
            <person name="Lu Y."/>
            <person name="Yang J."/>
            <person name="Xu C."/>
            <person name="Jia M."/>
            <person name="Peters R.J."/>
            <person name="Huang L."/>
            <person name="Gao W."/>
        </authorList>
    </citation>
    <scope>NUCLEOTIDE SEQUENCE [LARGE SCALE GENOMIC DNA]</scope>
    <source>
        <strain evidence="4">cv. XIE 37</strain>
        <tissue evidence="3">Leaf</tissue>
    </source>
</reference>
<dbReference type="PANTHER" id="PTHR37716">
    <property type="entry name" value="OS07G0568900 PROTEIN"/>
    <property type="match status" value="1"/>
</dbReference>
<keyword evidence="2" id="KW-0812">Transmembrane</keyword>
<name>A0A7J7BVA6_TRIWF</name>
<keyword evidence="4" id="KW-1185">Reference proteome</keyword>
<dbReference type="Proteomes" id="UP000593562">
    <property type="component" value="Unassembled WGS sequence"/>
</dbReference>
<keyword evidence="2" id="KW-1133">Transmembrane helix</keyword>
<evidence type="ECO:0000313" key="4">
    <source>
        <dbReference type="Proteomes" id="UP000593562"/>
    </source>
</evidence>
<accession>A0A7J7BVA6</accession>
<feature type="compositionally biased region" description="Polar residues" evidence="1">
    <location>
        <begin position="172"/>
        <end position="191"/>
    </location>
</feature>
<protein>
    <submittedName>
        <fullName evidence="3">Uncharacterized protein</fullName>
    </submittedName>
</protein>
<comment type="caution">
    <text evidence="3">The sequence shown here is derived from an EMBL/GenBank/DDBJ whole genome shotgun (WGS) entry which is preliminary data.</text>
</comment>
<dbReference type="AlphaFoldDB" id="A0A7J7BVA6"/>
<feature type="transmembrane region" description="Helical" evidence="2">
    <location>
        <begin position="135"/>
        <end position="156"/>
    </location>
</feature>
<dbReference type="InParanoid" id="A0A7J7BVA6"/>
<keyword evidence="2" id="KW-0472">Membrane</keyword>
<dbReference type="FunCoup" id="A0A7J7BVA6">
    <property type="interactions" value="1033"/>
</dbReference>
<dbReference type="EMBL" id="JAAARO010000023">
    <property type="protein sequence ID" value="KAF5725476.1"/>
    <property type="molecule type" value="Genomic_DNA"/>
</dbReference>
<sequence length="191" mass="21464">MVSRAQNLQMLSFHYSVSLHNNPPSLLVHRPLAFDGKASVFSHLIAHSSDAIHMRRRRKMAHSCAVYAVNERDSEQQFEVDPVKAREALQELDQQLQILSKKQVSPPKIRASDVKLTREEGTTQEMTLLSGSFQAYIAGALILFTIFYNVLFYTVIQPSIDGQEYSPDSVEETASPSPSSSLRVMKTNPRS</sequence>
<evidence type="ECO:0000256" key="1">
    <source>
        <dbReference type="SAM" id="MobiDB-lite"/>
    </source>
</evidence>
<feature type="region of interest" description="Disordered" evidence="1">
    <location>
        <begin position="163"/>
        <end position="191"/>
    </location>
</feature>
<dbReference type="GO" id="GO:0009535">
    <property type="term" value="C:chloroplast thylakoid membrane"/>
    <property type="evidence" value="ECO:0007669"/>
    <property type="project" value="TreeGrafter"/>
</dbReference>
<organism evidence="3 4">
    <name type="scientific">Tripterygium wilfordii</name>
    <name type="common">Thunder God vine</name>
    <dbReference type="NCBI Taxonomy" id="458696"/>
    <lineage>
        <taxon>Eukaryota</taxon>
        <taxon>Viridiplantae</taxon>
        <taxon>Streptophyta</taxon>
        <taxon>Embryophyta</taxon>
        <taxon>Tracheophyta</taxon>
        <taxon>Spermatophyta</taxon>
        <taxon>Magnoliopsida</taxon>
        <taxon>eudicotyledons</taxon>
        <taxon>Gunneridae</taxon>
        <taxon>Pentapetalae</taxon>
        <taxon>rosids</taxon>
        <taxon>fabids</taxon>
        <taxon>Celastrales</taxon>
        <taxon>Celastraceae</taxon>
        <taxon>Tripterygium</taxon>
    </lineage>
</organism>
<dbReference type="OrthoDB" id="780445at2759"/>